<dbReference type="InterPro" id="IPR017978">
    <property type="entry name" value="GPCR_3_C"/>
</dbReference>
<feature type="domain" description="G-protein coupled receptors family 3 profile" evidence="10">
    <location>
        <begin position="347"/>
        <end position="578"/>
    </location>
</feature>
<dbReference type="EMBL" id="MCFH01000077">
    <property type="protein sequence ID" value="ORX41837.1"/>
    <property type="molecule type" value="Genomic_DNA"/>
</dbReference>
<comment type="caution">
    <text evidence="11">The sequence shown here is derived from an EMBL/GenBank/DDBJ whole genome shotgun (WGS) entry which is preliminary data.</text>
</comment>
<evidence type="ECO:0000259" key="10">
    <source>
        <dbReference type="Pfam" id="PF00003"/>
    </source>
</evidence>
<evidence type="ECO:0000313" key="11">
    <source>
        <dbReference type="EMBL" id="ORX41837.1"/>
    </source>
</evidence>
<dbReference type="Gene3D" id="3.40.190.10">
    <property type="entry name" value="Periplasmic binding protein-like II"/>
    <property type="match status" value="1"/>
</dbReference>
<comment type="subcellular location">
    <subcellularLocation>
        <location evidence="1">Membrane</location>
        <topology evidence="1">Multi-pass membrane protein</topology>
    </subcellularLocation>
</comment>
<evidence type="ECO:0000256" key="5">
    <source>
        <dbReference type="ARBA" id="ARBA00022989"/>
    </source>
</evidence>
<keyword evidence="12" id="KW-1185">Reference proteome</keyword>
<evidence type="ECO:0000256" key="1">
    <source>
        <dbReference type="ARBA" id="ARBA00004141"/>
    </source>
</evidence>
<evidence type="ECO:0000256" key="8">
    <source>
        <dbReference type="ARBA" id="ARBA00023288"/>
    </source>
</evidence>
<dbReference type="GO" id="GO:0004930">
    <property type="term" value="F:G protein-coupled receptor activity"/>
    <property type="evidence" value="ECO:0007669"/>
    <property type="project" value="InterPro"/>
</dbReference>
<dbReference type="OrthoDB" id="2150654at2759"/>
<evidence type="ECO:0000256" key="3">
    <source>
        <dbReference type="ARBA" id="ARBA00022692"/>
    </source>
</evidence>
<evidence type="ECO:0000256" key="2">
    <source>
        <dbReference type="ARBA" id="ARBA00022475"/>
    </source>
</evidence>
<keyword evidence="6 9" id="KW-0472">Membrane</keyword>
<evidence type="ECO:0000256" key="7">
    <source>
        <dbReference type="ARBA" id="ARBA00023139"/>
    </source>
</evidence>
<feature type="transmembrane region" description="Helical" evidence="9">
    <location>
        <begin position="412"/>
        <end position="433"/>
    </location>
</feature>
<keyword evidence="7" id="KW-0564">Palmitate</keyword>
<evidence type="ECO:0000256" key="6">
    <source>
        <dbReference type="ARBA" id="ARBA00023136"/>
    </source>
</evidence>
<gene>
    <name evidence="11" type="ORF">BCR36DRAFT_363506</name>
</gene>
<protein>
    <submittedName>
        <fullName evidence="11">Periplasmic binding protein-like II</fullName>
    </submittedName>
</protein>
<dbReference type="AlphaFoldDB" id="A0A1Y1UUZ1"/>
<dbReference type="PANTHER" id="PTHR43649">
    <property type="entry name" value="ARABINOSE-BINDING PROTEIN-RELATED"/>
    <property type="match status" value="1"/>
</dbReference>
<evidence type="ECO:0000313" key="12">
    <source>
        <dbReference type="Proteomes" id="UP000193719"/>
    </source>
</evidence>
<dbReference type="InterPro" id="IPR050490">
    <property type="entry name" value="Bact_solute-bd_prot1"/>
</dbReference>
<reference evidence="11 12" key="1">
    <citation type="submission" date="2016-08" db="EMBL/GenBank/DDBJ databases">
        <title>Genomes of anaerobic fungi encode conserved fungal cellulosomes for biomass hydrolysis.</title>
        <authorList>
            <consortium name="DOE Joint Genome Institute"/>
            <person name="Haitjema C.H."/>
            <person name="Gilmore S.P."/>
            <person name="Henske J.K."/>
            <person name="Solomon K.V."/>
            <person name="De Groot R."/>
            <person name="Kuo A."/>
            <person name="Mondo S.J."/>
            <person name="Salamov A.A."/>
            <person name="Labutti K."/>
            <person name="Zhao Z."/>
            <person name="Chiniquy J."/>
            <person name="Barry K."/>
            <person name="Brewer H.M."/>
            <person name="Purvine S.O."/>
            <person name="Wright A.T."/>
            <person name="Boxma B."/>
            <person name="Van Alen T."/>
            <person name="Hackstein J.H."/>
            <person name="Baker S.E."/>
            <person name="Grigoriev I.V."/>
            <person name="O'Malley M.A."/>
        </authorList>
    </citation>
    <scope>NUCLEOTIDE SEQUENCE [LARGE SCALE GENOMIC DNA]</scope>
    <source>
        <strain evidence="12">finn</strain>
    </source>
</reference>
<feature type="transmembrane region" description="Helical" evidence="9">
    <location>
        <begin position="348"/>
        <end position="369"/>
    </location>
</feature>
<keyword evidence="8" id="KW-0449">Lipoprotein</keyword>
<evidence type="ECO:0000256" key="9">
    <source>
        <dbReference type="SAM" id="Phobius"/>
    </source>
</evidence>
<feature type="transmembrane region" description="Helical" evidence="9">
    <location>
        <begin position="453"/>
        <end position="475"/>
    </location>
</feature>
<dbReference type="PANTHER" id="PTHR43649:SF33">
    <property type="entry name" value="POLYGALACTURONAN_RHAMNOGALACTURONAN-BINDING PROTEIN YTCQ"/>
    <property type="match status" value="1"/>
</dbReference>
<name>A0A1Y1UUZ1_9FUNG</name>
<feature type="transmembrane region" description="Helical" evidence="9">
    <location>
        <begin position="495"/>
        <end position="519"/>
    </location>
</feature>
<evidence type="ECO:0000256" key="4">
    <source>
        <dbReference type="ARBA" id="ARBA00022729"/>
    </source>
</evidence>
<dbReference type="GO" id="GO:0016020">
    <property type="term" value="C:membrane"/>
    <property type="evidence" value="ECO:0007669"/>
    <property type="project" value="UniProtKB-SubCell"/>
</dbReference>
<dbReference type="Proteomes" id="UP000193719">
    <property type="component" value="Unassembled WGS sequence"/>
</dbReference>
<sequence length="688" mass="79664">MIETLLRKKSTKYDLYFYDDIYSNRFGPYFIDLNDYLSEEHINSFNKNILSQLCYYENKLVGLPVSIDISVLYSNIKLLDKYNLSPPETWEELIEIGKYVIEEEKKLNNKNLVSYNGGFLDNEMTTCSLLDFIYSYRKDLNSPFPSLQSTESINALNMIRKIKDDLSLEEVYKSFTDLVILVYEGDILFYKGWYVNGAYPLYKPSTLPGYKKGISGSIIGGSNVGISMYSPEEKRIASVELVKYITSKEVQKRNLIEKNLYTIVDGIFDDPEVCEQVDCEFFKSHQLVGRPVYETMNYDRYSENVRKYFLPFLFNNNITAEDTLKNIDNLTKTFWVSVDSPDSYVGKITMILISVLVIVMLGSLVFNFIDKYGQFLEFLSFDSWLISMIGIVMVMLTTLTEYGEITVTKCRFRLIILSFGVTLSISPILHRLVINFPEENKISKWANKHRYPFMLILFGIELFVNIFTVIYPYSVVNEIDFNHKNFSVCSSVTPLSQIMIIINLSYKFISLLMICILIFIEWNIKETFYDVRFLSVSVYSEILLLIIYTIINKTNINKSVDCSLYFILHSSIYIFVSLINYICFYGFRIIQGFMAKDIKSTFIKNINNKFISNEADGNSAVKTFDISVNGQETIIDNNDVKKEDETCNNDNESNNVVLKLISFHYKEEAASTNNYTDNSIKTSDFSSH</sequence>
<dbReference type="Pfam" id="PF00003">
    <property type="entry name" value="7tm_3"/>
    <property type="match status" value="1"/>
</dbReference>
<feature type="transmembrane region" description="Helical" evidence="9">
    <location>
        <begin position="563"/>
        <end position="587"/>
    </location>
</feature>
<organism evidence="11 12">
    <name type="scientific">Piromyces finnis</name>
    <dbReference type="NCBI Taxonomy" id="1754191"/>
    <lineage>
        <taxon>Eukaryota</taxon>
        <taxon>Fungi</taxon>
        <taxon>Fungi incertae sedis</taxon>
        <taxon>Chytridiomycota</taxon>
        <taxon>Chytridiomycota incertae sedis</taxon>
        <taxon>Neocallimastigomycetes</taxon>
        <taxon>Neocallimastigales</taxon>
        <taxon>Neocallimastigaceae</taxon>
        <taxon>Piromyces</taxon>
    </lineage>
</organism>
<feature type="transmembrane region" description="Helical" evidence="9">
    <location>
        <begin position="531"/>
        <end position="551"/>
    </location>
</feature>
<feature type="transmembrane region" description="Helical" evidence="9">
    <location>
        <begin position="381"/>
        <end position="400"/>
    </location>
</feature>
<keyword evidence="3 9" id="KW-0812">Transmembrane</keyword>
<keyword evidence="2" id="KW-1003">Cell membrane</keyword>
<proteinExistence type="predicted"/>
<accession>A0A1Y1UUZ1</accession>
<keyword evidence="5 9" id="KW-1133">Transmembrane helix</keyword>
<dbReference type="InterPro" id="IPR006059">
    <property type="entry name" value="SBP"/>
</dbReference>
<dbReference type="Pfam" id="PF13416">
    <property type="entry name" value="SBP_bac_8"/>
    <property type="match status" value="1"/>
</dbReference>
<keyword evidence="4" id="KW-0732">Signal</keyword>
<dbReference type="SUPFAM" id="SSF53850">
    <property type="entry name" value="Periplasmic binding protein-like II"/>
    <property type="match status" value="1"/>
</dbReference>
<reference evidence="11 12" key="2">
    <citation type="submission" date="2016-08" db="EMBL/GenBank/DDBJ databases">
        <title>Pervasive Adenine N6-methylation of Active Genes in Fungi.</title>
        <authorList>
            <consortium name="DOE Joint Genome Institute"/>
            <person name="Mondo S.J."/>
            <person name="Dannebaum R.O."/>
            <person name="Kuo R.C."/>
            <person name="Labutti K."/>
            <person name="Haridas S."/>
            <person name="Kuo A."/>
            <person name="Salamov A."/>
            <person name="Ahrendt S.R."/>
            <person name="Lipzen A."/>
            <person name="Sullivan W."/>
            <person name="Andreopoulos W.B."/>
            <person name="Clum A."/>
            <person name="Lindquist E."/>
            <person name="Daum C."/>
            <person name="Ramamoorthy G.K."/>
            <person name="Gryganskyi A."/>
            <person name="Culley D."/>
            <person name="Magnuson J.K."/>
            <person name="James T.Y."/>
            <person name="O'Malley M.A."/>
            <person name="Stajich J.E."/>
            <person name="Spatafora J.W."/>
            <person name="Visel A."/>
            <person name="Grigoriev I.V."/>
        </authorList>
    </citation>
    <scope>NUCLEOTIDE SEQUENCE [LARGE SCALE GENOMIC DNA]</scope>
    <source>
        <strain evidence="12">finn</strain>
    </source>
</reference>